<dbReference type="Gene3D" id="2.40.10.10">
    <property type="entry name" value="Trypsin-like serine proteases"/>
    <property type="match status" value="2"/>
</dbReference>
<evidence type="ECO:0000256" key="10">
    <source>
        <dbReference type="ARBA" id="ARBA00024195"/>
    </source>
</evidence>
<keyword evidence="4 11" id="KW-0378">Hydrolase</keyword>
<dbReference type="InterPro" id="IPR001254">
    <property type="entry name" value="Trypsin_dom"/>
</dbReference>
<sequence>MIKKLIFCGLVIHICVVLGDGICNDCMEYTKCKAAFDHATLKRDRETMQLFSKAYCGMGNENGEMIHKVCCSFFPSLHRMTTIDSRSGISKDHLLPETCGSILGNRIFGGQYAKLYEFPWMALISYNTRSGPQFECSGTIINSKYILTAAHCVVDKTILGVRIGEFDISSDEDCEYEPSLSPVCEKHIQDMRVKMAIPHSEYRPMPPTNDIALLRMEDKIDLSFTNVEPICLPITPELQNTVLEYKTGTVAGWGMTETGREATKLMKVDFPVKSNSDCKMYFRNMLNQYPNAQWNETMKTMKNQICGGESGKDSCSGDSGGPLMIKNIYKEVSRYVQYGVVSHGPKRCGSDTPGYYTDVTKYINWILDNITD</sequence>
<dbReference type="PROSITE" id="PS00135">
    <property type="entry name" value="TRYPSIN_SER"/>
    <property type="match status" value="1"/>
</dbReference>
<dbReference type="PROSITE" id="PS00134">
    <property type="entry name" value="TRYPSIN_HIS"/>
    <property type="match status" value="1"/>
</dbReference>
<gene>
    <name evidence="14" type="ORF">PIBRA_LOCUS8227</name>
</gene>
<dbReference type="CDD" id="cd00190">
    <property type="entry name" value="Tryp_SPc"/>
    <property type="match status" value="1"/>
</dbReference>
<keyword evidence="8" id="KW-1015">Disulfide bond</keyword>
<evidence type="ECO:0000256" key="11">
    <source>
        <dbReference type="RuleBase" id="RU363034"/>
    </source>
</evidence>
<evidence type="ECO:0000256" key="1">
    <source>
        <dbReference type="ARBA" id="ARBA00022670"/>
    </source>
</evidence>
<evidence type="ECO:0000313" key="14">
    <source>
        <dbReference type="EMBL" id="CAH4031754.1"/>
    </source>
</evidence>
<dbReference type="InterPro" id="IPR043504">
    <property type="entry name" value="Peptidase_S1_PA_chymotrypsin"/>
</dbReference>
<accession>A0A9P0TKT7</accession>
<feature type="signal peptide" evidence="12">
    <location>
        <begin position="1"/>
        <end position="19"/>
    </location>
</feature>
<keyword evidence="15" id="KW-1185">Reference proteome</keyword>
<dbReference type="InterPro" id="IPR051487">
    <property type="entry name" value="Ser/Thr_Proteases_Immune/Dev"/>
</dbReference>
<feature type="chain" id="PRO_5040409907" description="Peptidase S1 domain-containing protein" evidence="12">
    <location>
        <begin position="20"/>
        <end position="372"/>
    </location>
</feature>
<dbReference type="PRINTS" id="PR00722">
    <property type="entry name" value="CHYMOTRYPSIN"/>
</dbReference>
<evidence type="ECO:0000256" key="2">
    <source>
        <dbReference type="ARBA" id="ARBA00022723"/>
    </source>
</evidence>
<dbReference type="PANTHER" id="PTHR24256">
    <property type="entry name" value="TRYPTASE-RELATED"/>
    <property type="match status" value="1"/>
</dbReference>
<name>A0A9P0TKT7_PIEBR</name>
<dbReference type="Pfam" id="PF00089">
    <property type="entry name" value="Trypsin"/>
    <property type="match status" value="1"/>
</dbReference>
<proteinExistence type="inferred from homology"/>
<evidence type="ECO:0000259" key="13">
    <source>
        <dbReference type="PROSITE" id="PS50240"/>
    </source>
</evidence>
<reference evidence="14" key="1">
    <citation type="submission" date="2022-05" db="EMBL/GenBank/DDBJ databases">
        <authorList>
            <person name="Okamura Y."/>
        </authorList>
    </citation>
    <scope>NUCLEOTIDE SEQUENCE</scope>
</reference>
<dbReference type="InterPro" id="IPR009003">
    <property type="entry name" value="Peptidase_S1_PA"/>
</dbReference>
<keyword evidence="7" id="KW-0865">Zymogen</keyword>
<keyword evidence="9" id="KW-0325">Glycoprotein</keyword>
<evidence type="ECO:0000256" key="6">
    <source>
        <dbReference type="ARBA" id="ARBA00022837"/>
    </source>
</evidence>
<dbReference type="SUPFAM" id="SSF50494">
    <property type="entry name" value="Trypsin-like serine proteases"/>
    <property type="match status" value="1"/>
</dbReference>
<dbReference type="InterPro" id="IPR033116">
    <property type="entry name" value="TRYPSIN_SER"/>
</dbReference>
<keyword evidence="1 11" id="KW-0645">Protease</keyword>
<evidence type="ECO:0000313" key="15">
    <source>
        <dbReference type="Proteomes" id="UP001152562"/>
    </source>
</evidence>
<evidence type="ECO:0000256" key="4">
    <source>
        <dbReference type="ARBA" id="ARBA00022801"/>
    </source>
</evidence>
<organism evidence="14 15">
    <name type="scientific">Pieris brassicae</name>
    <name type="common">White butterfly</name>
    <name type="synonym">Large white butterfly</name>
    <dbReference type="NCBI Taxonomy" id="7116"/>
    <lineage>
        <taxon>Eukaryota</taxon>
        <taxon>Metazoa</taxon>
        <taxon>Ecdysozoa</taxon>
        <taxon>Arthropoda</taxon>
        <taxon>Hexapoda</taxon>
        <taxon>Insecta</taxon>
        <taxon>Pterygota</taxon>
        <taxon>Neoptera</taxon>
        <taxon>Endopterygota</taxon>
        <taxon>Lepidoptera</taxon>
        <taxon>Glossata</taxon>
        <taxon>Ditrysia</taxon>
        <taxon>Papilionoidea</taxon>
        <taxon>Pieridae</taxon>
        <taxon>Pierinae</taxon>
        <taxon>Pieris</taxon>
    </lineage>
</organism>
<keyword evidence="2" id="KW-0479">Metal-binding</keyword>
<dbReference type="GO" id="GO:0004252">
    <property type="term" value="F:serine-type endopeptidase activity"/>
    <property type="evidence" value="ECO:0007669"/>
    <property type="project" value="InterPro"/>
</dbReference>
<evidence type="ECO:0000256" key="9">
    <source>
        <dbReference type="ARBA" id="ARBA00023180"/>
    </source>
</evidence>
<keyword evidence="3 12" id="KW-0732">Signal</keyword>
<dbReference type="Proteomes" id="UP001152562">
    <property type="component" value="Unassembled WGS sequence"/>
</dbReference>
<dbReference type="PROSITE" id="PS50240">
    <property type="entry name" value="TRYPSIN_DOM"/>
    <property type="match status" value="1"/>
</dbReference>
<dbReference type="EMBL" id="CALOZG010000020">
    <property type="protein sequence ID" value="CAH4031754.1"/>
    <property type="molecule type" value="Genomic_DNA"/>
</dbReference>
<dbReference type="FunFam" id="2.40.10.10:FF:000028">
    <property type="entry name" value="Serine protease easter"/>
    <property type="match status" value="1"/>
</dbReference>
<dbReference type="InterPro" id="IPR018114">
    <property type="entry name" value="TRYPSIN_HIS"/>
</dbReference>
<evidence type="ECO:0000256" key="12">
    <source>
        <dbReference type="SAM" id="SignalP"/>
    </source>
</evidence>
<dbReference type="InterPro" id="IPR001314">
    <property type="entry name" value="Peptidase_S1A"/>
</dbReference>
<evidence type="ECO:0000256" key="7">
    <source>
        <dbReference type="ARBA" id="ARBA00023145"/>
    </source>
</evidence>
<evidence type="ECO:0000256" key="3">
    <source>
        <dbReference type="ARBA" id="ARBA00022729"/>
    </source>
</evidence>
<keyword evidence="6" id="KW-0106">Calcium</keyword>
<protein>
    <recommendedName>
        <fullName evidence="13">Peptidase S1 domain-containing protein</fullName>
    </recommendedName>
</protein>
<dbReference type="GO" id="GO:0051604">
    <property type="term" value="P:protein maturation"/>
    <property type="evidence" value="ECO:0007669"/>
    <property type="project" value="UniProtKB-ARBA"/>
</dbReference>
<dbReference type="AlphaFoldDB" id="A0A9P0TKT7"/>
<comment type="caution">
    <text evidence="14">The sequence shown here is derived from an EMBL/GenBank/DDBJ whole genome shotgun (WGS) entry which is preliminary data.</text>
</comment>
<comment type="similarity">
    <text evidence="10">Belongs to the peptidase S1 family. CLIP subfamily.</text>
</comment>
<dbReference type="GO" id="GO:0046872">
    <property type="term" value="F:metal ion binding"/>
    <property type="evidence" value="ECO:0007669"/>
    <property type="project" value="UniProtKB-KW"/>
</dbReference>
<feature type="domain" description="Peptidase S1" evidence="13">
    <location>
        <begin position="107"/>
        <end position="371"/>
    </location>
</feature>
<dbReference type="SMART" id="SM00020">
    <property type="entry name" value="Tryp_SPc"/>
    <property type="match status" value="1"/>
</dbReference>
<keyword evidence="5 11" id="KW-0720">Serine protease</keyword>
<dbReference type="FunFam" id="2.40.10.10:FF:000078">
    <property type="entry name" value="Serine protease H137"/>
    <property type="match status" value="1"/>
</dbReference>
<evidence type="ECO:0000256" key="5">
    <source>
        <dbReference type="ARBA" id="ARBA00022825"/>
    </source>
</evidence>
<dbReference type="GO" id="GO:0006508">
    <property type="term" value="P:proteolysis"/>
    <property type="evidence" value="ECO:0007669"/>
    <property type="project" value="UniProtKB-KW"/>
</dbReference>
<evidence type="ECO:0000256" key="8">
    <source>
        <dbReference type="ARBA" id="ARBA00023157"/>
    </source>
</evidence>